<keyword evidence="3" id="KW-1185">Reference proteome</keyword>
<name>A0A211ZK29_9PROT</name>
<dbReference type="Proteomes" id="UP000196655">
    <property type="component" value="Unassembled WGS sequence"/>
</dbReference>
<evidence type="ECO:0000313" key="3">
    <source>
        <dbReference type="Proteomes" id="UP000196655"/>
    </source>
</evidence>
<reference evidence="3" key="1">
    <citation type="submission" date="2017-05" db="EMBL/GenBank/DDBJ databases">
        <authorList>
            <person name="Macchi M."/>
            <person name="Festa S."/>
            <person name="Coppotelli B.M."/>
            <person name="Morelli I.S."/>
        </authorList>
    </citation>
    <scope>NUCLEOTIDE SEQUENCE [LARGE SCALE GENOMIC DNA]</scope>
    <source>
        <strain evidence="3">I</strain>
    </source>
</reference>
<organism evidence="2 3">
    <name type="scientific">Inquilinus limosus</name>
    <dbReference type="NCBI Taxonomy" id="171674"/>
    <lineage>
        <taxon>Bacteria</taxon>
        <taxon>Pseudomonadati</taxon>
        <taxon>Pseudomonadota</taxon>
        <taxon>Alphaproteobacteria</taxon>
        <taxon>Rhodospirillales</taxon>
        <taxon>Rhodospirillaceae</taxon>
        <taxon>Inquilinus</taxon>
    </lineage>
</organism>
<comment type="caution">
    <text evidence="2">The sequence shown here is derived from an EMBL/GenBank/DDBJ whole genome shotgun (WGS) entry which is preliminary data.</text>
</comment>
<dbReference type="RefSeq" id="WP_088152511.1">
    <property type="nucleotide sequence ID" value="NZ_NHON01000034.1"/>
</dbReference>
<dbReference type="OrthoDB" id="7282689at2"/>
<gene>
    <name evidence="2" type="ORF">BWR60_18510</name>
</gene>
<keyword evidence="1" id="KW-0175">Coiled coil</keyword>
<accession>A0A211ZK29</accession>
<evidence type="ECO:0000256" key="1">
    <source>
        <dbReference type="SAM" id="Coils"/>
    </source>
</evidence>
<evidence type="ECO:0000313" key="2">
    <source>
        <dbReference type="EMBL" id="OWJ65623.1"/>
    </source>
</evidence>
<protein>
    <submittedName>
        <fullName evidence="2">Uncharacterized protein</fullName>
    </submittedName>
</protein>
<dbReference type="EMBL" id="NHON01000034">
    <property type="protein sequence ID" value="OWJ65623.1"/>
    <property type="molecule type" value="Genomic_DNA"/>
</dbReference>
<sequence>MTDAPESLILRYLRQIDHKVDRLAEDVHDLKVRMTSVEENLAGVQRRIDRVEARLDRIERRLDLADASA</sequence>
<dbReference type="Gene3D" id="1.20.5.340">
    <property type="match status" value="1"/>
</dbReference>
<dbReference type="AlphaFoldDB" id="A0A211ZK29"/>
<proteinExistence type="predicted"/>
<feature type="coiled-coil region" evidence="1">
    <location>
        <begin position="20"/>
        <end position="68"/>
    </location>
</feature>
<dbReference type="SUPFAM" id="SSF57997">
    <property type="entry name" value="Tropomyosin"/>
    <property type="match status" value="1"/>
</dbReference>